<evidence type="ECO:0000313" key="3">
    <source>
        <dbReference type="Proteomes" id="UP000677436"/>
    </source>
</evidence>
<reference evidence="2" key="2">
    <citation type="journal article" date="2021" name="Microbiol. Resour. Announc.">
        <title>Complete Genome Sequence of Polycladomyces abyssicola JIR-001T, Isolated from Hemipelagic Sediment in Deep Seawater.</title>
        <authorList>
            <person name="Tsubouchi T."/>
            <person name="Kaneko Y."/>
        </authorList>
    </citation>
    <scope>NUCLEOTIDE SEQUENCE</scope>
    <source>
        <strain evidence="2">JIR-001</strain>
    </source>
</reference>
<keyword evidence="3" id="KW-1185">Reference proteome</keyword>
<reference evidence="2" key="1">
    <citation type="journal article" date="2013" name="Int. J. Syst. Evol. Microbiol.">
        <title>Polycladomyces abyssicola gen. nov., sp. nov., a thermophilic filamentous bacterium isolated from hemipelagic sediment.</title>
        <authorList>
            <person name="Tsubouchi T."/>
            <person name="Shimane Y."/>
            <person name="Mori K."/>
            <person name="Usui K."/>
            <person name="Hiraki T."/>
            <person name="Tame A."/>
            <person name="Uematsu K."/>
            <person name="Maruyama T."/>
            <person name="Hatada Y."/>
        </authorList>
    </citation>
    <scope>NUCLEOTIDE SEQUENCE</scope>
    <source>
        <strain evidence="2">JIR-001</strain>
    </source>
</reference>
<protein>
    <recommendedName>
        <fullName evidence="4">YlaH-like protein</fullName>
    </recommendedName>
</protein>
<sequence length="98" mass="10915">MAAINAWLHQSFWGAYGVILILTAIVYKVVFARPLPLLKQLVVYLALVAGCFLLLVFHLLGFPIIPILIGTVILMIVARIRMAMTAKQNAEQHNRESS</sequence>
<evidence type="ECO:0000313" key="2">
    <source>
        <dbReference type="EMBL" id="BCU82295.1"/>
    </source>
</evidence>
<dbReference type="Proteomes" id="UP000677436">
    <property type="component" value="Chromosome"/>
</dbReference>
<dbReference type="Pfam" id="PF14036">
    <property type="entry name" value="YlaH"/>
    <property type="match status" value="1"/>
</dbReference>
<name>A0A8D5UFL0_9BACL</name>
<feature type="transmembrane region" description="Helical" evidence="1">
    <location>
        <begin position="63"/>
        <end position="80"/>
    </location>
</feature>
<dbReference type="EMBL" id="AP024601">
    <property type="protein sequence ID" value="BCU82295.1"/>
    <property type="molecule type" value="Genomic_DNA"/>
</dbReference>
<gene>
    <name evidence="2" type="ORF">JIR001_20780</name>
</gene>
<keyword evidence="1" id="KW-0472">Membrane</keyword>
<dbReference type="KEGG" id="pabs:JIR001_20780"/>
<feature type="transmembrane region" description="Helical" evidence="1">
    <location>
        <begin position="12"/>
        <end position="30"/>
    </location>
</feature>
<dbReference type="InterPro" id="IPR025620">
    <property type="entry name" value="YlaH"/>
</dbReference>
<proteinExistence type="predicted"/>
<evidence type="ECO:0008006" key="4">
    <source>
        <dbReference type="Google" id="ProtNLM"/>
    </source>
</evidence>
<keyword evidence="1" id="KW-1133">Transmembrane helix</keyword>
<accession>A0A8D5UFL0</accession>
<keyword evidence="1" id="KW-0812">Transmembrane</keyword>
<dbReference type="RefSeq" id="WP_212772646.1">
    <property type="nucleotide sequence ID" value="NZ_AP024601.1"/>
</dbReference>
<dbReference type="AlphaFoldDB" id="A0A8D5UFL0"/>
<evidence type="ECO:0000256" key="1">
    <source>
        <dbReference type="SAM" id="Phobius"/>
    </source>
</evidence>
<organism evidence="2 3">
    <name type="scientific">Polycladomyces abyssicola</name>
    <dbReference type="NCBI Taxonomy" id="1125966"/>
    <lineage>
        <taxon>Bacteria</taxon>
        <taxon>Bacillati</taxon>
        <taxon>Bacillota</taxon>
        <taxon>Bacilli</taxon>
        <taxon>Bacillales</taxon>
        <taxon>Thermoactinomycetaceae</taxon>
        <taxon>Polycladomyces</taxon>
    </lineage>
</organism>